<reference evidence="1" key="1">
    <citation type="submission" date="2023-07" db="EMBL/GenBank/DDBJ databases">
        <title>Black Yeasts Isolated from many extreme environments.</title>
        <authorList>
            <person name="Coleine C."/>
            <person name="Stajich J.E."/>
            <person name="Selbmann L."/>
        </authorList>
    </citation>
    <scope>NUCLEOTIDE SEQUENCE</scope>
    <source>
        <strain evidence="1">CCFEE 5714</strain>
    </source>
</reference>
<evidence type="ECO:0000313" key="1">
    <source>
        <dbReference type="EMBL" id="KAK3707720.1"/>
    </source>
</evidence>
<name>A0ACC3N0M4_9PEZI</name>
<proteinExistence type="predicted"/>
<dbReference type="EMBL" id="JAUTXU010000107">
    <property type="protein sequence ID" value="KAK3707720.1"/>
    <property type="molecule type" value="Genomic_DNA"/>
</dbReference>
<keyword evidence="2" id="KW-1185">Reference proteome</keyword>
<dbReference type="Proteomes" id="UP001281147">
    <property type="component" value="Unassembled WGS sequence"/>
</dbReference>
<sequence>MNETARGRQPAYEFGLPRRPRISSRSRSPFLDSPRSPLPERCARRPIEHRSRSQLDRDSPRSPLPERWETADLEDQPTCPEAIIADDTEQPTLRESSETAYAAYASFIALLVGLVNLAREQRALAFQIRSLERDQKQLEDDHDKARLYLRYDQDGARKVDNAFASEQELNCDVKRIEECIKDNEFRLQELKGQAERNRTPFREQMTEAYHFEAPFENSSWPTQPIFSPLFWQRLRQTKAGSGLLEDDIDKVAILRSELSLSTTAISGTAPAVLQLTADLKTAEARLDTRRRNHEVLEAALLLDLAGPFLEAERLID</sequence>
<accession>A0ACC3N0M4</accession>
<gene>
    <name evidence="1" type="ORF">LTR37_011897</name>
</gene>
<comment type="caution">
    <text evidence="1">The sequence shown here is derived from an EMBL/GenBank/DDBJ whole genome shotgun (WGS) entry which is preliminary data.</text>
</comment>
<organism evidence="1 2">
    <name type="scientific">Vermiconidia calcicola</name>
    <dbReference type="NCBI Taxonomy" id="1690605"/>
    <lineage>
        <taxon>Eukaryota</taxon>
        <taxon>Fungi</taxon>
        <taxon>Dikarya</taxon>
        <taxon>Ascomycota</taxon>
        <taxon>Pezizomycotina</taxon>
        <taxon>Dothideomycetes</taxon>
        <taxon>Dothideomycetidae</taxon>
        <taxon>Mycosphaerellales</taxon>
        <taxon>Extremaceae</taxon>
        <taxon>Vermiconidia</taxon>
    </lineage>
</organism>
<protein>
    <submittedName>
        <fullName evidence="1">Uncharacterized protein</fullName>
    </submittedName>
</protein>
<evidence type="ECO:0000313" key="2">
    <source>
        <dbReference type="Proteomes" id="UP001281147"/>
    </source>
</evidence>